<gene>
    <name evidence="2" type="ORF">Vbra_3341</name>
</gene>
<evidence type="ECO:0000313" key="2">
    <source>
        <dbReference type="EMBL" id="CEM28238.1"/>
    </source>
</evidence>
<dbReference type="InterPro" id="IPR040911">
    <property type="entry name" value="Exostosin_GT47"/>
</dbReference>
<dbReference type="VEuPathDB" id="CryptoDB:Vbra_3341"/>
<evidence type="ECO:0000313" key="3">
    <source>
        <dbReference type="Proteomes" id="UP000041254"/>
    </source>
</evidence>
<organism evidence="2 3">
    <name type="scientific">Vitrella brassicaformis (strain CCMP3155)</name>
    <dbReference type="NCBI Taxonomy" id="1169540"/>
    <lineage>
        <taxon>Eukaryota</taxon>
        <taxon>Sar</taxon>
        <taxon>Alveolata</taxon>
        <taxon>Colpodellida</taxon>
        <taxon>Vitrellaceae</taxon>
        <taxon>Vitrella</taxon>
    </lineage>
</organism>
<dbReference type="Proteomes" id="UP000041254">
    <property type="component" value="Unassembled WGS sequence"/>
</dbReference>
<reference evidence="2 3" key="1">
    <citation type="submission" date="2014-11" db="EMBL/GenBank/DDBJ databases">
        <authorList>
            <person name="Zhu J."/>
            <person name="Qi W."/>
            <person name="Song R."/>
        </authorList>
    </citation>
    <scope>NUCLEOTIDE SEQUENCE [LARGE SCALE GENOMIC DNA]</scope>
</reference>
<evidence type="ECO:0000259" key="1">
    <source>
        <dbReference type="Pfam" id="PF03016"/>
    </source>
</evidence>
<dbReference type="OrthoDB" id="1924787at2759"/>
<dbReference type="EMBL" id="CDMY01000647">
    <property type="protein sequence ID" value="CEM28238.1"/>
    <property type="molecule type" value="Genomic_DNA"/>
</dbReference>
<protein>
    <recommendedName>
        <fullName evidence="1">Exostosin GT47 domain-containing protein</fullName>
    </recommendedName>
</protein>
<sequence length="177" mass="20206">MGDAKAYTVLQDANGISKFLRTNVSENIRVFDAGGSCKGVKDCVAIPLIKGELKPTSRVRDIWFSSVIKRTDFPVRRAVYSTLPTKAIRDPDLQSPTAWNKSIMLHYNGKRFAEVMERSIFTLAARGFGRTSFRMYEAIQSGSIPVYVWDDVEWLPYRDVQGFRWTDIGLSFRNRLI</sequence>
<dbReference type="InParanoid" id="A0A0G4GFE0"/>
<proteinExistence type="predicted"/>
<name>A0A0G4GFE0_VITBC</name>
<accession>A0A0G4GFE0</accession>
<keyword evidence="3" id="KW-1185">Reference proteome</keyword>
<feature type="domain" description="Exostosin GT47" evidence="1">
    <location>
        <begin position="102"/>
        <end position="169"/>
    </location>
</feature>
<dbReference type="AlphaFoldDB" id="A0A0G4GFE0"/>
<dbReference type="Pfam" id="PF03016">
    <property type="entry name" value="Exostosin_GT47"/>
    <property type="match status" value="1"/>
</dbReference>